<keyword evidence="1" id="KW-1133">Transmembrane helix</keyword>
<proteinExistence type="predicted"/>
<gene>
    <name evidence="2" type="ORF">BT67DRAFT_274080</name>
</gene>
<evidence type="ECO:0000313" key="3">
    <source>
        <dbReference type="Proteomes" id="UP001304895"/>
    </source>
</evidence>
<keyword evidence="3" id="KW-1185">Reference proteome</keyword>
<reference evidence="2" key="1">
    <citation type="journal article" date="2023" name="Mol. Phylogenet. Evol.">
        <title>Genome-scale phylogeny and comparative genomics of the fungal order Sordariales.</title>
        <authorList>
            <person name="Hensen N."/>
            <person name="Bonometti L."/>
            <person name="Westerberg I."/>
            <person name="Brannstrom I.O."/>
            <person name="Guillou S."/>
            <person name="Cros-Aarteil S."/>
            <person name="Calhoun S."/>
            <person name="Haridas S."/>
            <person name="Kuo A."/>
            <person name="Mondo S."/>
            <person name="Pangilinan J."/>
            <person name="Riley R."/>
            <person name="LaButti K."/>
            <person name="Andreopoulos B."/>
            <person name="Lipzen A."/>
            <person name="Chen C."/>
            <person name="Yan M."/>
            <person name="Daum C."/>
            <person name="Ng V."/>
            <person name="Clum A."/>
            <person name="Steindorff A."/>
            <person name="Ohm R.A."/>
            <person name="Martin F."/>
            <person name="Silar P."/>
            <person name="Natvig D.O."/>
            <person name="Lalanne C."/>
            <person name="Gautier V."/>
            <person name="Ament-Velasquez S.L."/>
            <person name="Kruys A."/>
            <person name="Hutchinson M.I."/>
            <person name="Powell A.J."/>
            <person name="Barry K."/>
            <person name="Miller A.N."/>
            <person name="Grigoriev I.V."/>
            <person name="Debuchy R."/>
            <person name="Gladieux P."/>
            <person name="Hiltunen Thoren M."/>
            <person name="Johannesson H."/>
        </authorList>
    </citation>
    <scope>NUCLEOTIDE SEQUENCE</scope>
    <source>
        <strain evidence="2">CBS 123565</strain>
    </source>
</reference>
<keyword evidence="1" id="KW-0472">Membrane</keyword>
<reference evidence="2" key="2">
    <citation type="submission" date="2023-05" db="EMBL/GenBank/DDBJ databases">
        <authorList>
            <consortium name="Lawrence Berkeley National Laboratory"/>
            <person name="Steindorff A."/>
            <person name="Hensen N."/>
            <person name="Bonometti L."/>
            <person name="Westerberg I."/>
            <person name="Brannstrom I.O."/>
            <person name="Guillou S."/>
            <person name="Cros-Aarteil S."/>
            <person name="Calhoun S."/>
            <person name="Haridas S."/>
            <person name="Kuo A."/>
            <person name="Mondo S."/>
            <person name="Pangilinan J."/>
            <person name="Riley R."/>
            <person name="Labutti K."/>
            <person name="Andreopoulos B."/>
            <person name="Lipzen A."/>
            <person name="Chen C."/>
            <person name="Yanf M."/>
            <person name="Daum C."/>
            <person name="Ng V."/>
            <person name="Clum A."/>
            <person name="Ohm R."/>
            <person name="Martin F."/>
            <person name="Silar P."/>
            <person name="Natvig D."/>
            <person name="Lalanne C."/>
            <person name="Gautier V."/>
            <person name="Ament-Velasquez S.L."/>
            <person name="Kruys A."/>
            <person name="Hutchinson M.I."/>
            <person name="Powell A.J."/>
            <person name="Barry K."/>
            <person name="Miller A.N."/>
            <person name="Grigoriev I.V."/>
            <person name="Debuchy R."/>
            <person name="Gladieux P."/>
            <person name="Thoren M.H."/>
            <person name="Johannesson H."/>
        </authorList>
    </citation>
    <scope>NUCLEOTIDE SEQUENCE</scope>
    <source>
        <strain evidence="2">CBS 123565</strain>
    </source>
</reference>
<organism evidence="2 3">
    <name type="scientific">Trichocladium antarcticum</name>
    <dbReference type="NCBI Taxonomy" id="1450529"/>
    <lineage>
        <taxon>Eukaryota</taxon>
        <taxon>Fungi</taxon>
        <taxon>Dikarya</taxon>
        <taxon>Ascomycota</taxon>
        <taxon>Pezizomycotina</taxon>
        <taxon>Sordariomycetes</taxon>
        <taxon>Sordariomycetidae</taxon>
        <taxon>Sordariales</taxon>
        <taxon>Chaetomiaceae</taxon>
        <taxon>Trichocladium</taxon>
    </lineage>
</organism>
<dbReference type="Proteomes" id="UP001304895">
    <property type="component" value="Unassembled WGS sequence"/>
</dbReference>
<comment type="caution">
    <text evidence="2">The sequence shown here is derived from an EMBL/GenBank/DDBJ whole genome shotgun (WGS) entry which is preliminary data.</text>
</comment>
<evidence type="ECO:0008006" key="4">
    <source>
        <dbReference type="Google" id="ProtNLM"/>
    </source>
</evidence>
<name>A0AAN6UP93_9PEZI</name>
<protein>
    <recommendedName>
        <fullName evidence="4">Transmembrane protein</fullName>
    </recommendedName>
</protein>
<dbReference type="EMBL" id="MU853406">
    <property type="protein sequence ID" value="KAK4135376.1"/>
    <property type="molecule type" value="Genomic_DNA"/>
</dbReference>
<dbReference type="AlphaFoldDB" id="A0AAN6UP93"/>
<evidence type="ECO:0000313" key="2">
    <source>
        <dbReference type="EMBL" id="KAK4135376.1"/>
    </source>
</evidence>
<evidence type="ECO:0000256" key="1">
    <source>
        <dbReference type="SAM" id="Phobius"/>
    </source>
</evidence>
<accession>A0AAN6UP93</accession>
<sequence>MSSCGLAPNQGLVNPMSRLNNRPNLLVSCRPGSAVPSSLAARYIHTYIPSIHPSILDCADRDCDDKRCRWLTAKGESRLPHLSFFMSLLGLLGDLEPSSSFFLSFFFLLFFSPSWQARVELVGICLCALLVGVGGVCCAFVFFLLFTGRGWVLILLWFSFRFRFS</sequence>
<feature type="transmembrane region" description="Helical" evidence="1">
    <location>
        <begin position="121"/>
        <end position="142"/>
    </location>
</feature>
<keyword evidence="1" id="KW-0812">Transmembrane</keyword>
<feature type="transmembrane region" description="Helical" evidence="1">
    <location>
        <begin position="84"/>
        <end position="109"/>
    </location>
</feature>